<dbReference type="Gene3D" id="3.40.50.300">
    <property type="entry name" value="P-loop containing nucleotide triphosphate hydrolases"/>
    <property type="match status" value="1"/>
</dbReference>
<dbReference type="InterPro" id="IPR030378">
    <property type="entry name" value="G_CP_dom"/>
</dbReference>
<feature type="domain" description="Tyrosine specific protein phosphatases" evidence="5">
    <location>
        <begin position="594"/>
        <end position="663"/>
    </location>
</feature>
<dbReference type="Gene3D" id="1.10.1580.10">
    <property type="match status" value="1"/>
</dbReference>
<dbReference type="InterPro" id="IPR020422">
    <property type="entry name" value="TYR_PHOSPHATASE_DUAL_dom"/>
</dbReference>
<dbReference type="EMBL" id="QEAP01000129">
    <property type="protein sequence ID" value="TPX74377.1"/>
    <property type="molecule type" value="Genomic_DNA"/>
</dbReference>
<evidence type="ECO:0000256" key="3">
    <source>
        <dbReference type="SAM" id="MobiDB-lite"/>
    </source>
</evidence>
<dbReference type="InterPro" id="IPR006073">
    <property type="entry name" value="GTP-bd"/>
</dbReference>
<dbReference type="GO" id="GO:0032543">
    <property type="term" value="P:mitochondrial translation"/>
    <property type="evidence" value="ECO:0007669"/>
    <property type="project" value="TreeGrafter"/>
</dbReference>
<dbReference type="PROSITE" id="PS51721">
    <property type="entry name" value="G_CP"/>
    <property type="match status" value="1"/>
</dbReference>
<dbReference type="PANTHER" id="PTHR45782">
    <property type="entry name" value="MITOCHONDRIAL RIBOSOME-ASSOCIATED GTPASE 1"/>
    <property type="match status" value="1"/>
</dbReference>
<dbReference type="InterPro" id="IPR000340">
    <property type="entry name" value="Dual-sp_phosphatase_cat-dom"/>
</dbReference>
<dbReference type="PANTHER" id="PTHR45782:SF4">
    <property type="entry name" value="MITOCHONDRIAL RIBOSOME-ASSOCIATED GTPASE 1"/>
    <property type="match status" value="1"/>
</dbReference>
<evidence type="ECO:0000259" key="4">
    <source>
        <dbReference type="PROSITE" id="PS50054"/>
    </source>
</evidence>
<evidence type="ECO:0000256" key="2">
    <source>
        <dbReference type="ARBA" id="ARBA00023134"/>
    </source>
</evidence>
<dbReference type="GO" id="GO:0003924">
    <property type="term" value="F:GTPase activity"/>
    <property type="evidence" value="ECO:0007669"/>
    <property type="project" value="TreeGrafter"/>
</dbReference>
<feature type="domain" description="Tyrosine-protein phosphatase" evidence="4">
    <location>
        <begin position="436"/>
        <end position="686"/>
    </location>
</feature>
<dbReference type="InterPro" id="IPR029021">
    <property type="entry name" value="Prot-tyrosine_phosphatase-like"/>
</dbReference>
<feature type="region of interest" description="Disordered" evidence="3">
    <location>
        <begin position="373"/>
        <end position="400"/>
    </location>
</feature>
<evidence type="ECO:0000313" key="8">
    <source>
        <dbReference type="Proteomes" id="UP000320333"/>
    </source>
</evidence>
<organism evidence="7 8">
    <name type="scientific">Chytriomyces confervae</name>
    <dbReference type="NCBI Taxonomy" id="246404"/>
    <lineage>
        <taxon>Eukaryota</taxon>
        <taxon>Fungi</taxon>
        <taxon>Fungi incertae sedis</taxon>
        <taxon>Chytridiomycota</taxon>
        <taxon>Chytridiomycota incertae sedis</taxon>
        <taxon>Chytridiomycetes</taxon>
        <taxon>Chytridiales</taxon>
        <taxon>Chytriomycetaceae</taxon>
        <taxon>Chytriomyces</taxon>
    </lineage>
</organism>
<evidence type="ECO:0000313" key="7">
    <source>
        <dbReference type="EMBL" id="TPX74377.1"/>
    </source>
</evidence>
<dbReference type="SUPFAM" id="SSF52799">
    <property type="entry name" value="(Phosphotyrosine protein) phosphatases II"/>
    <property type="match status" value="1"/>
</dbReference>
<gene>
    <name evidence="7" type="ORF">CcCBS67573_g04351</name>
</gene>
<dbReference type="Pfam" id="PF00782">
    <property type="entry name" value="DSPc"/>
    <property type="match status" value="1"/>
</dbReference>
<proteinExistence type="predicted"/>
<dbReference type="PROSITE" id="PS50054">
    <property type="entry name" value="TYR_PHOSPHATASE_DUAL"/>
    <property type="match status" value="1"/>
</dbReference>
<evidence type="ECO:0000259" key="6">
    <source>
        <dbReference type="PROSITE" id="PS51721"/>
    </source>
</evidence>
<accession>A0A507FFP1</accession>
<dbReference type="STRING" id="246404.A0A507FFP1"/>
<keyword evidence="1" id="KW-0547">Nucleotide-binding</keyword>
<dbReference type="GO" id="GO:0005525">
    <property type="term" value="F:GTP binding"/>
    <property type="evidence" value="ECO:0007669"/>
    <property type="project" value="UniProtKB-KW"/>
</dbReference>
<name>A0A507FFP1_9FUNG</name>
<comment type="caution">
    <text evidence="7">The sequence shown here is derived from an EMBL/GenBank/DDBJ whole genome shotgun (WGS) entry which is preliminary data.</text>
</comment>
<dbReference type="SMART" id="SM00195">
    <property type="entry name" value="DSPc"/>
    <property type="match status" value="1"/>
</dbReference>
<feature type="domain" description="CP-type G" evidence="6">
    <location>
        <begin position="18"/>
        <end position="195"/>
    </location>
</feature>
<dbReference type="AlphaFoldDB" id="A0A507FFP1"/>
<reference evidence="7 8" key="1">
    <citation type="journal article" date="2019" name="Sci. Rep.">
        <title>Comparative genomics of chytrid fungi reveal insights into the obligate biotrophic and pathogenic lifestyle of Synchytrium endobioticum.</title>
        <authorList>
            <person name="van de Vossenberg B.T.L.H."/>
            <person name="Warris S."/>
            <person name="Nguyen H.D.T."/>
            <person name="van Gent-Pelzer M.P.E."/>
            <person name="Joly D.L."/>
            <person name="van de Geest H.C."/>
            <person name="Bonants P.J.M."/>
            <person name="Smith D.S."/>
            <person name="Levesque C.A."/>
            <person name="van der Lee T.A.J."/>
        </authorList>
    </citation>
    <scope>NUCLEOTIDE SEQUENCE [LARGE SCALE GENOMIC DNA]</scope>
    <source>
        <strain evidence="7 8">CBS 675.73</strain>
    </source>
</reference>
<dbReference type="Pfam" id="PF01926">
    <property type="entry name" value="MMR_HSR1"/>
    <property type="match status" value="1"/>
</dbReference>
<dbReference type="Proteomes" id="UP000320333">
    <property type="component" value="Unassembled WGS sequence"/>
</dbReference>
<evidence type="ECO:0000256" key="1">
    <source>
        <dbReference type="ARBA" id="ARBA00022741"/>
    </source>
</evidence>
<feature type="compositionally biased region" description="Basic residues" evidence="3">
    <location>
        <begin position="373"/>
        <end position="388"/>
    </location>
</feature>
<dbReference type="CDD" id="cd01856">
    <property type="entry name" value="YlqF"/>
    <property type="match status" value="1"/>
</dbReference>
<evidence type="ECO:0000259" key="5">
    <source>
        <dbReference type="PROSITE" id="PS50056"/>
    </source>
</evidence>
<dbReference type="PROSITE" id="PS50056">
    <property type="entry name" value="TYR_PHOSPHATASE_2"/>
    <property type="match status" value="1"/>
</dbReference>
<dbReference type="SUPFAM" id="SSF52540">
    <property type="entry name" value="P-loop containing nucleoside triphosphate hydrolases"/>
    <property type="match status" value="1"/>
</dbReference>
<keyword evidence="8" id="KW-1185">Reference proteome</keyword>
<dbReference type="InterPro" id="IPR000387">
    <property type="entry name" value="Tyr_Pase_dom"/>
</dbReference>
<dbReference type="GO" id="GO:0005739">
    <property type="term" value="C:mitochondrion"/>
    <property type="evidence" value="ECO:0007669"/>
    <property type="project" value="TreeGrafter"/>
</dbReference>
<dbReference type="GO" id="GO:0140096">
    <property type="term" value="F:catalytic activity, acting on a protein"/>
    <property type="evidence" value="ECO:0007669"/>
    <property type="project" value="UniProtKB-ARBA"/>
</dbReference>
<dbReference type="InterPro" id="IPR027417">
    <property type="entry name" value="P-loop_NTPase"/>
</dbReference>
<protein>
    <submittedName>
        <fullName evidence="7">Uncharacterized protein</fullName>
    </submittedName>
</protein>
<dbReference type="OrthoDB" id="269151at2759"/>
<sequence length="686" mass="75366">MPNFIPPAFSTILPWFPRHQKKAIGLLRDGIHHIDMFLEVRDARIPLSSANSQLKEILGRRDRMILFNKKDMANPNMIQALTENLAKHESDPFLFTTIRTNTGHASPSAKKVLAMLVEKANSDQQRFANMTVVIVGIPNVGKSSLLNSLRNLGTGKKKVAEVHPFAGATKSIQTKVKIHSDPNIYLVDTPGVLDLEIKNPIQGLRVALVGSTKDRLSDEVAVADYLLYRLNQSPNAIKSYTTLLGLKEKTTDIQEVLTALIERSHEPPRPNPDNPKVNMARIPRVNTNIQASHELVALFRKGAFGVMTLDDCSDEGVDAWFAHDAEGFKALESSTVTEGLRAIAASKKTQLCGKSPTVEKIGRNVATLNPAAHHKNTHQKKAHTRKPTRTNMPPHQPLSIRCPPLQRRFLPESSANQPPVTQVSRIEFDPYTQEGGPVQILSEGLYISSCSYAETPSVLRKLNVGLVINVASEVVNALLETSHRSEPRFKPTGYQSECRANSHDMDAFNSSETSNAMSEAVRQHIMHPCSSPDLSPSAASCVDSLGSDSGVNSPTEAPFTPANNLHATPLPAHSLPDYLKINWDHGADISFELPEMLDIIDQYLGMQSHCCNSNNNNYKPVNKKSVLVACNQGVSRSASLVIACVMKRRRLPMIEAYAFVKARSHCISPHVGLLGQLAQLEAKLVS</sequence>
<keyword evidence="2" id="KW-0342">GTP-binding</keyword>
<dbReference type="InterPro" id="IPR023179">
    <property type="entry name" value="GTP-bd_ortho_bundle_sf"/>
</dbReference>
<dbReference type="Gene3D" id="3.90.190.10">
    <property type="entry name" value="Protein tyrosine phosphatase superfamily"/>
    <property type="match status" value="1"/>
</dbReference>